<organism evidence="1">
    <name type="scientific">uncultured Caudovirales phage</name>
    <dbReference type="NCBI Taxonomy" id="2100421"/>
    <lineage>
        <taxon>Viruses</taxon>
        <taxon>Duplodnaviria</taxon>
        <taxon>Heunggongvirae</taxon>
        <taxon>Uroviricota</taxon>
        <taxon>Caudoviricetes</taxon>
        <taxon>Peduoviridae</taxon>
        <taxon>Maltschvirus</taxon>
        <taxon>Maltschvirus maltsch</taxon>
    </lineage>
</organism>
<evidence type="ECO:0000313" key="1">
    <source>
        <dbReference type="EMBL" id="CAB4241242.1"/>
    </source>
</evidence>
<name>A0A6J5T907_9CAUD</name>
<accession>A0A6J5T907</accession>
<gene>
    <name evidence="1" type="ORF">UFOVP67_15</name>
</gene>
<reference evidence="1" key="1">
    <citation type="submission" date="2020-05" db="EMBL/GenBank/DDBJ databases">
        <authorList>
            <person name="Chiriac C."/>
            <person name="Salcher M."/>
            <person name="Ghai R."/>
            <person name="Kavagutti S V."/>
        </authorList>
    </citation>
    <scope>NUCLEOTIDE SEQUENCE</scope>
</reference>
<proteinExistence type="predicted"/>
<sequence length="196" mass="21101">MRGLMFPPPPTQDKTLESIRWQDWFTRIQQTFNGILSLITFSDLTLPVVANNQFFGGPATGTSGVAGFRLLENPDIPDVLVNKTLQDGAVLDCAVAATSFGTSIRTVTIDTTVSVNDRTILVDCSSGDIVITLPDATAVTGLTILVKKIAGGILDDMTLQPTLSQTIDGASNYTVSSNYSFVEVQSNGVQWWIINK</sequence>
<protein>
    <submittedName>
        <fullName evidence="1">Uncharacterized protein</fullName>
    </submittedName>
</protein>
<dbReference type="EMBL" id="LR797823">
    <property type="protein sequence ID" value="CAB4241242.1"/>
    <property type="molecule type" value="Genomic_DNA"/>
</dbReference>